<dbReference type="InterPro" id="IPR050661">
    <property type="entry name" value="BglG_antiterminators"/>
</dbReference>
<keyword evidence="6" id="KW-1185">Reference proteome</keyword>
<dbReference type="AlphaFoldDB" id="A0AAN1KFF0"/>
<dbReference type="RefSeq" id="WP_087913045.1">
    <property type="nucleotide sequence ID" value="NZ_CP017065.1"/>
</dbReference>
<evidence type="ECO:0000313" key="5">
    <source>
        <dbReference type="Proteomes" id="UP000195609"/>
    </source>
</evidence>
<evidence type="ECO:0000259" key="2">
    <source>
        <dbReference type="PROSITE" id="PS51372"/>
    </source>
</evidence>
<dbReference type="GO" id="GO:0006355">
    <property type="term" value="P:regulation of DNA-templated transcription"/>
    <property type="evidence" value="ECO:0007669"/>
    <property type="project" value="InterPro"/>
</dbReference>
<dbReference type="EMBL" id="CP017065">
    <property type="protein sequence ID" value="ARY92740.1"/>
    <property type="molecule type" value="Genomic_DNA"/>
</dbReference>
<dbReference type="Gene3D" id="1.10.1790.10">
    <property type="entry name" value="PRD domain"/>
    <property type="match status" value="2"/>
</dbReference>
<dbReference type="Proteomes" id="UP000195609">
    <property type="component" value="Chromosome"/>
</dbReference>
<reference evidence="3 5" key="1">
    <citation type="journal article" date="2017" name="Front. Immunol.">
        <title>Complete Genome Sequence of Lactobacillus casei LC5, a Potential Probiotics for Atopic Dermatitis.</title>
        <authorList>
            <person name="Kang J."/>
            <person name="Chung W.H."/>
            <person name="Lim T.J."/>
            <person name="Whon T.W."/>
            <person name="Lim S."/>
            <person name="Nam Y.D."/>
        </authorList>
    </citation>
    <scope>NUCLEOTIDE SEQUENCE [LARGE SCALE GENOMIC DNA]</scope>
    <source>
        <strain evidence="3 5">LC5</strain>
    </source>
</reference>
<reference evidence="4 6" key="2">
    <citation type="submission" date="2023-09" db="EMBL/GenBank/DDBJ databases">
        <title>Genomic characteristic of L. casei group strains isolated from clinical sources.</title>
        <authorList>
            <person name="Jarocki P."/>
        </authorList>
    </citation>
    <scope>NUCLEOTIDE SEQUENCE [LARGE SCALE GENOMIC DNA]</scope>
    <source>
        <strain evidence="4 6">LMG 24099</strain>
    </source>
</reference>
<dbReference type="InterPro" id="IPR011608">
    <property type="entry name" value="PRD"/>
</dbReference>
<dbReference type="SMART" id="SM01061">
    <property type="entry name" value="CAT_RBD"/>
    <property type="match status" value="1"/>
</dbReference>
<dbReference type="GO" id="GO:0003723">
    <property type="term" value="F:RNA binding"/>
    <property type="evidence" value="ECO:0007669"/>
    <property type="project" value="InterPro"/>
</dbReference>
<dbReference type="InterPro" id="IPR036634">
    <property type="entry name" value="PRD_sf"/>
</dbReference>
<dbReference type="SUPFAM" id="SSF63520">
    <property type="entry name" value="PTS-regulatory domain, PRD"/>
    <property type="match status" value="2"/>
</dbReference>
<dbReference type="EMBL" id="CP136128">
    <property type="protein sequence ID" value="WNX27372.1"/>
    <property type="molecule type" value="Genomic_DNA"/>
</dbReference>
<keyword evidence="1" id="KW-0677">Repeat</keyword>
<feature type="domain" description="PRD" evidence="2">
    <location>
        <begin position="172"/>
        <end position="279"/>
    </location>
</feature>
<dbReference type="InterPro" id="IPR004341">
    <property type="entry name" value="CAT_RNA-bd_dom"/>
</dbReference>
<sequence>MIIERVLNNNACLSENHDGLPVLLMGKGLCFGKRKGSPVDMELVDKTFILKDHNTMNRFTDLAIDVPMDEIMIAEKVINYAKIRTGKKYSESIYVNLTDHLHNTIKQAKEGIQLSNPLKWDIKRFYPDEYAVGQKAIQIVNDEMGVSLKDDEAAFIALHFVNADVSNGAEQNRAYDVTQIMKEVEGIVKDFFNTEFDENSLAYYRFITHLKFFAQRLLEGQHYEDDDLDLLETIKRRYPRPYACCKQIQAYIQKKYQFKVTDTEMMYMTVHISRLVKNL</sequence>
<gene>
    <name evidence="3" type="ORF">BGL52_13615</name>
    <name evidence="4" type="ORF">RWA16_13375</name>
</gene>
<dbReference type="NCBIfam" id="NF046042">
    <property type="entry name" value="LicT"/>
    <property type="match status" value="1"/>
</dbReference>
<proteinExistence type="predicted"/>
<dbReference type="Gene3D" id="2.30.24.10">
    <property type="entry name" value="CAT RNA-binding domain"/>
    <property type="match status" value="1"/>
</dbReference>
<evidence type="ECO:0000313" key="3">
    <source>
        <dbReference type="EMBL" id="ARY92740.1"/>
    </source>
</evidence>
<evidence type="ECO:0000313" key="6">
    <source>
        <dbReference type="Proteomes" id="UP001303564"/>
    </source>
</evidence>
<feature type="domain" description="PRD" evidence="2">
    <location>
        <begin position="65"/>
        <end position="170"/>
    </location>
</feature>
<dbReference type="PANTHER" id="PTHR30185:SF15">
    <property type="entry name" value="CRYPTIC BETA-GLUCOSIDE BGL OPERON ANTITERMINATOR"/>
    <property type="match status" value="1"/>
</dbReference>
<dbReference type="InterPro" id="IPR036650">
    <property type="entry name" value="CAT_RNA-bd_dom_sf"/>
</dbReference>
<accession>A0AAN1KFF0</accession>
<dbReference type="Pfam" id="PF00874">
    <property type="entry name" value="PRD"/>
    <property type="match status" value="2"/>
</dbReference>
<dbReference type="SUPFAM" id="SSF50151">
    <property type="entry name" value="SacY-like RNA-binding domain"/>
    <property type="match status" value="1"/>
</dbReference>
<organism evidence="3 5">
    <name type="scientific">Lacticaseibacillus casei</name>
    <name type="common">Lactobacillus casei</name>
    <dbReference type="NCBI Taxonomy" id="1582"/>
    <lineage>
        <taxon>Bacteria</taxon>
        <taxon>Bacillati</taxon>
        <taxon>Bacillota</taxon>
        <taxon>Bacilli</taxon>
        <taxon>Lactobacillales</taxon>
        <taxon>Lactobacillaceae</taxon>
        <taxon>Lacticaseibacillus</taxon>
    </lineage>
</organism>
<dbReference type="PROSITE" id="PS51372">
    <property type="entry name" value="PRD_2"/>
    <property type="match status" value="2"/>
</dbReference>
<dbReference type="PANTHER" id="PTHR30185">
    <property type="entry name" value="CRYPTIC BETA-GLUCOSIDE BGL OPERON ANTITERMINATOR"/>
    <property type="match status" value="1"/>
</dbReference>
<dbReference type="Proteomes" id="UP001303564">
    <property type="component" value="Chromosome"/>
</dbReference>
<protein>
    <submittedName>
        <fullName evidence="4">PRD domain-containing protein</fullName>
    </submittedName>
    <submittedName>
        <fullName evidence="3">Transcription antiterminator BglG</fullName>
    </submittedName>
</protein>
<evidence type="ECO:0000256" key="1">
    <source>
        <dbReference type="ARBA" id="ARBA00022737"/>
    </source>
</evidence>
<dbReference type="Pfam" id="PF03123">
    <property type="entry name" value="CAT_RBD"/>
    <property type="match status" value="1"/>
</dbReference>
<evidence type="ECO:0000313" key="4">
    <source>
        <dbReference type="EMBL" id="WNX27372.1"/>
    </source>
</evidence>
<name>A0AAN1KFF0_LACCA</name>